<feature type="compositionally biased region" description="Basic and acidic residues" evidence="1">
    <location>
        <begin position="275"/>
        <end position="284"/>
    </location>
</feature>
<accession>A0A9P6W8V9</accession>
<feature type="region of interest" description="Disordered" evidence="1">
    <location>
        <begin position="212"/>
        <end position="294"/>
    </location>
</feature>
<reference evidence="4 5" key="1">
    <citation type="submission" date="2020-11" db="EMBL/GenBank/DDBJ databases">
        <title>Kefir isolates.</title>
        <authorList>
            <person name="Marcisauskas S."/>
            <person name="Kim Y."/>
            <person name="Blasche S."/>
        </authorList>
    </citation>
    <scope>NUCLEOTIDE SEQUENCE [LARGE SCALE GENOMIC DNA]</scope>
    <source>
        <strain evidence="4 5">KR</strain>
    </source>
</reference>
<feature type="compositionally biased region" description="Basic and acidic residues" evidence="1">
    <location>
        <begin position="246"/>
        <end position="260"/>
    </location>
</feature>
<dbReference type="AlphaFoldDB" id="A0A9P6W8V9"/>
<keyword evidence="2" id="KW-1133">Transmembrane helix</keyword>
<feature type="chain" id="PRO_5040280312" evidence="3">
    <location>
        <begin position="24"/>
        <end position="294"/>
    </location>
</feature>
<name>A0A9P6W8V9_RHOMI</name>
<dbReference type="OrthoDB" id="2527587at2759"/>
<evidence type="ECO:0000256" key="2">
    <source>
        <dbReference type="SAM" id="Phobius"/>
    </source>
</evidence>
<keyword evidence="5" id="KW-1185">Reference proteome</keyword>
<feature type="compositionally biased region" description="Acidic residues" evidence="1">
    <location>
        <begin position="236"/>
        <end position="245"/>
    </location>
</feature>
<feature type="transmembrane region" description="Helical" evidence="2">
    <location>
        <begin position="167"/>
        <end position="185"/>
    </location>
</feature>
<organism evidence="4 5">
    <name type="scientific">Rhodotorula mucilaginosa</name>
    <name type="common">Yeast</name>
    <name type="synonym">Rhodotorula rubra</name>
    <dbReference type="NCBI Taxonomy" id="5537"/>
    <lineage>
        <taxon>Eukaryota</taxon>
        <taxon>Fungi</taxon>
        <taxon>Dikarya</taxon>
        <taxon>Basidiomycota</taxon>
        <taxon>Pucciniomycotina</taxon>
        <taxon>Microbotryomycetes</taxon>
        <taxon>Sporidiobolales</taxon>
        <taxon>Sporidiobolaceae</taxon>
        <taxon>Rhodotorula</taxon>
    </lineage>
</organism>
<dbReference type="Proteomes" id="UP000777482">
    <property type="component" value="Unassembled WGS sequence"/>
</dbReference>
<keyword evidence="2" id="KW-0472">Membrane</keyword>
<dbReference type="EMBL" id="PUHQ01000006">
    <property type="protein sequence ID" value="KAG0666154.1"/>
    <property type="molecule type" value="Genomic_DNA"/>
</dbReference>
<keyword evidence="2" id="KW-0812">Transmembrane</keyword>
<evidence type="ECO:0000256" key="1">
    <source>
        <dbReference type="SAM" id="MobiDB-lite"/>
    </source>
</evidence>
<proteinExistence type="predicted"/>
<evidence type="ECO:0000313" key="4">
    <source>
        <dbReference type="EMBL" id="KAG0666154.1"/>
    </source>
</evidence>
<feature type="signal peptide" evidence="3">
    <location>
        <begin position="1"/>
        <end position="23"/>
    </location>
</feature>
<sequence length="294" mass="31685">MSGTKLLPRLLLAGLALARAGIAAPLSVNLEPRQGLMSAKPFVGSPWGDWYRSTDTVQCEPLSITFGGGEGAPYAISIVEPPASPNVSASEVVVLERVGVLGMPGYTYYSIDGSDLKVGTAVALQITDRAGQVAYSVNRHVAEGRLNEFCHYPGAFWPPSHWDGNHFVIMILVVVAIAIGIWFGGERFKHFVVEKRKARALRRTERLAGGIALATRRRGGGRRNDPQNQTTHVLGGDEDHDDADADADRTSLEDEDRPLLDPETGLPPLPPAYEDAVKPEDHPTSPEGTPRAGH</sequence>
<keyword evidence="3" id="KW-0732">Signal</keyword>
<protein>
    <submittedName>
        <fullName evidence="4">Uncharacterized protein</fullName>
    </submittedName>
</protein>
<evidence type="ECO:0000256" key="3">
    <source>
        <dbReference type="SAM" id="SignalP"/>
    </source>
</evidence>
<gene>
    <name evidence="4" type="ORF">C6P46_005505</name>
</gene>
<comment type="caution">
    <text evidence="4">The sequence shown here is derived from an EMBL/GenBank/DDBJ whole genome shotgun (WGS) entry which is preliminary data.</text>
</comment>
<evidence type="ECO:0000313" key="5">
    <source>
        <dbReference type="Proteomes" id="UP000777482"/>
    </source>
</evidence>